<evidence type="ECO:0000256" key="1">
    <source>
        <dbReference type="SAM" id="MobiDB-lite"/>
    </source>
</evidence>
<reference evidence="2 3" key="1">
    <citation type="submission" date="2024-10" db="EMBL/GenBank/DDBJ databases">
        <title>Updated reference genomes for cyclostephanoid diatoms.</title>
        <authorList>
            <person name="Roberts W.R."/>
            <person name="Alverson A.J."/>
        </authorList>
    </citation>
    <scope>NUCLEOTIDE SEQUENCE [LARGE SCALE GENOMIC DNA]</scope>
    <source>
        <strain evidence="2 3">AJA232-27</strain>
    </source>
</reference>
<dbReference type="AlphaFoldDB" id="A0ABD3LXK9"/>
<evidence type="ECO:0000313" key="2">
    <source>
        <dbReference type="EMBL" id="KAL3756137.1"/>
    </source>
</evidence>
<organism evidence="2 3">
    <name type="scientific">Discostella pseudostelligera</name>
    <dbReference type="NCBI Taxonomy" id="259834"/>
    <lineage>
        <taxon>Eukaryota</taxon>
        <taxon>Sar</taxon>
        <taxon>Stramenopiles</taxon>
        <taxon>Ochrophyta</taxon>
        <taxon>Bacillariophyta</taxon>
        <taxon>Coscinodiscophyceae</taxon>
        <taxon>Thalassiosirophycidae</taxon>
        <taxon>Stephanodiscales</taxon>
        <taxon>Stephanodiscaceae</taxon>
        <taxon>Discostella</taxon>
    </lineage>
</organism>
<feature type="compositionally biased region" description="Low complexity" evidence="1">
    <location>
        <begin position="214"/>
        <end position="224"/>
    </location>
</feature>
<feature type="region of interest" description="Disordered" evidence="1">
    <location>
        <begin position="383"/>
        <end position="416"/>
    </location>
</feature>
<accession>A0ABD3LXK9</accession>
<name>A0ABD3LXK9_9STRA</name>
<feature type="region of interest" description="Disordered" evidence="1">
    <location>
        <begin position="214"/>
        <end position="233"/>
    </location>
</feature>
<proteinExistence type="predicted"/>
<dbReference type="Proteomes" id="UP001530293">
    <property type="component" value="Unassembled WGS sequence"/>
</dbReference>
<evidence type="ECO:0000313" key="3">
    <source>
        <dbReference type="Proteomes" id="UP001530293"/>
    </source>
</evidence>
<keyword evidence="3" id="KW-1185">Reference proteome</keyword>
<protein>
    <submittedName>
        <fullName evidence="2">Uncharacterized protein</fullName>
    </submittedName>
</protein>
<feature type="compositionally biased region" description="Basic residues" evidence="1">
    <location>
        <begin position="39"/>
        <end position="53"/>
    </location>
</feature>
<dbReference type="EMBL" id="JALLBG020000313">
    <property type="protein sequence ID" value="KAL3756137.1"/>
    <property type="molecule type" value="Genomic_DNA"/>
</dbReference>
<sequence length="668" mass="73148">MKKNLVWTTVHGFGWVVTHASAFLPASRSFCPNHLSSAHGRRRHRRSRRSPSTHRIFKKNVSISFGTVQLCASVPPPDNYNDDAPPFSEKESPRDRARRMSMARELQNIYYKAPPSPPLTPQSSSFIQQPTTQTNRLNDNNSLVYGSTVLRHLPTLTTNDGLEGATESSSILPGYQFVWNIHNPQHCHMFHSILSGSAPWYFAHVHIPSVASTTTSASASTSVAPNDQEGRGKTSIIDSMESYNNIQNRLKLNDTPLYGTLLRITDRRFQDDDGRIVLAVQAIDRVIIHNVASMPGTFLSTDVQLAPERELMDEYFDKAIMSSASYISSCGEDASEIIDDEERGGSGSRSALVSGAARAAATAHAYRVRRFEYLPIFLEEKPTRPSYGNSSSSASKESQSPVEDGKQSETTLDGGGPEYISVVQLANYDAFEFSSMENTDSVTAQALKTYWDRLAGENSRSPPPSTEEYSDLLFGDHESSASSTSFFLPELDLSSSSTSLSSSGSSSSVEAVAAVEIRVWCSLDTMIRLLSLAAAGAVVPVPTQLLGLLPIHNNWPSDFALEEYANSLSTSRSSVIGTAFKSPFVRVDQIVASVPSSSTITYSPLRRAQRLSNAIWLILDGLAMTGADPPPPPRDKILAMNIEERLFAALQTLDGINDILRKIIPKNQ</sequence>
<comment type="caution">
    <text evidence="2">The sequence shown here is derived from an EMBL/GenBank/DDBJ whole genome shotgun (WGS) entry which is preliminary data.</text>
</comment>
<feature type="compositionally biased region" description="Low complexity" evidence="1">
    <location>
        <begin position="386"/>
        <end position="400"/>
    </location>
</feature>
<feature type="region of interest" description="Disordered" evidence="1">
    <location>
        <begin position="34"/>
        <end position="53"/>
    </location>
</feature>
<feature type="region of interest" description="Disordered" evidence="1">
    <location>
        <begin position="74"/>
        <end position="98"/>
    </location>
</feature>
<gene>
    <name evidence="2" type="ORF">ACHAWU_005641</name>
</gene>